<dbReference type="AlphaFoldDB" id="A0A2U1PRB4"/>
<dbReference type="OrthoDB" id="1936751at2759"/>
<keyword evidence="1" id="KW-0812">Transmembrane</keyword>
<keyword evidence="1" id="KW-1133">Transmembrane helix</keyword>
<dbReference type="EMBL" id="PKPP01000826">
    <property type="protein sequence ID" value="PWA88306.1"/>
    <property type="molecule type" value="Genomic_DNA"/>
</dbReference>
<comment type="caution">
    <text evidence="2">The sequence shown here is derived from an EMBL/GenBank/DDBJ whole genome shotgun (WGS) entry which is preliminary data.</text>
</comment>
<dbReference type="STRING" id="35608.A0A2U1PRB4"/>
<feature type="transmembrane region" description="Helical" evidence="1">
    <location>
        <begin position="47"/>
        <end position="71"/>
    </location>
</feature>
<dbReference type="PANTHER" id="PTHR34781:SF2">
    <property type="entry name" value="TRANSMEMBRANE PROTEIN"/>
    <property type="match status" value="1"/>
</dbReference>
<evidence type="ECO:0000313" key="2">
    <source>
        <dbReference type="EMBL" id="PWA88306.1"/>
    </source>
</evidence>
<proteinExistence type="predicted"/>
<dbReference type="Proteomes" id="UP000245207">
    <property type="component" value="Unassembled WGS sequence"/>
</dbReference>
<name>A0A2U1PRB4_ARTAN</name>
<gene>
    <name evidence="2" type="ORF">CTI12_AA121380</name>
</gene>
<evidence type="ECO:0000313" key="3">
    <source>
        <dbReference type="Proteomes" id="UP000245207"/>
    </source>
</evidence>
<protein>
    <submittedName>
        <fullName evidence="2">Uncharacterized protein</fullName>
    </submittedName>
</protein>
<keyword evidence="3" id="KW-1185">Reference proteome</keyword>
<evidence type="ECO:0000256" key="1">
    <source>
        <dbReference type="SAM" id="Phobius"/>
    </source>
</evidence>
<accession>A0A2U1PRB4</accession>
<organism evidence="2 3">
    <name type="scientific">Artemisia annua</name>
    <name type="common">Sweet wormwood</name>
    <dbReference type="NCBI Taxonomy" id="35608"/>
    <lineage>
        <taxon>Eukaryota</taxon>
        <taxon>Viridiplantae</taxon>
        <taxon>Streptophyta</taxon>
        <taxon>Embryophyta</taxon>
        <taxon>Tracheophyta</taxon>
        <taxon>Spermatophyta</taxon>
        <taxon>Magnoliopsida</taxon>
        <taxon>eudicotyledons</taxon>
        <taxon>Gunneridae</taxon>
        <taxon>Pentapetalae</taxon>
        <taxon>asterids</taxon>
        <taxon>campanulids</taxon>
        <taxon>Asterales</taxon>
        <taxon>Asteraceae</taxon>
        <taxon>Asteroideae</taxon>
        <taxon>Anthemideae</taxon>
        <taxon>Artemisiinae</taxon>
        <taxon>Artemisia</taxon>
    </lineage>
</organism>
<reference evidence="2 3" key="1">
    <citation type="journal article" date="2018" name="Mol. Plant">
        <title>The genome of Artemisia annua provides insight into the evolution of Asteraceae family and artemisinin biosynthesis.</title>
        <authorList>
            <person name="Shen Q."/>
            <person name="Zhang L."/>
            <person name="Liao Z."/>
            <person name="Wang S."/>
            <person name="Yan T."/>
            <person name="Shi P."/>
            <person name="Liu M."/>
            <person name="Fu X."/>
            <person name="Pan Q."/>
            <person name="Wang Y."/>
            <person name="Lv Z."/>
            <person name="Lu X."/>
            <person name="Zhang F."/>
            <person name="Jiang W."/>
            <person name="Ma Y."/>
            <person name="Chen M."/>
            <person name="Hao X."/>
            <person name="Li L."/>
            <person name="Tang Y."/>
            <person name="Lv G."/>
            <person name="Zhou Y."/>
            <person name="Sun X."/>
            <person name="Brodelius P.E."/>
            <person name="Rose J.K.C."/>
            <person name="Tang K."/>
        </authorList>
    </citation>
    <scope>NUCLEOTIDE SEQUENCE [LARGE SCALE GENOMIC DNA]</scope>
    <source>
        <strain evidence="3">cv. Huhao1</strain>
        <tissue evidence="2">Leaf</tissue>
    </source>
</reference>
<feature type="transmembrane region" description="Helical" evidence="1">
    <location>
        <begin position="77"/>
        <end position="100"/>
    </location>
</feature>
<keyword evidence="1" id="KW-0472">Membrane</keyword>
<sequence>MVQDPTRMNHQTRVIQDLSSLLLTILRHPDDNMTSSSSRQKISNSGLVWLMMGVSLALMVCGSLSFCIGFLLMPWVFFLVVLFYIVGVVSSFLVVFRAVFCHAFASKKGDPGDCFHSASKLCIHAILPYMHQYMDCVVRALHLRVGLETFVNNNSYRPCMELHANCANRFSKKFVGFEILIFINQGFHFYICTLYYKVQLGQAGEQLLGFYWASSESIRHFGLVIMQS</sequence>
<dbReference type="PANTHER" id="PTHR34781">
    <property type="entry name" value="TRANSMEMBRANE PROTEIN"/>
    <property type="match status" value="1"/>
</dbReference>